<comment type="caution">
    <text evidence="1">The sequence shown here is derived from an EMBL/GenBank/DDBJ whole genome shotgun (WGS) entry which is preliminary data.</text>
</comment>
<protein>
    <submittedName>
        <fullName evidence="1">Uncharacterized protein</fullName>
    </submittedName>
</protein>
<name>A0A9W5TWK8_9BACI</name>
<gene>
    <name evidence="1" type="ORF">GCM10011409_13080</name>
</gene>
<evidence type="ECO:0000313" key="1">
    <source>
        <dbReference type="EMBL" id="GGB37030.1"/>
    </source>
</evidence>
<dbReference type="RefSeq" id="WP_102414898.1">
    <property type="nucleotide sequence ID" value="NZ_BMJD01000007.1"/>
</dbReference>
<keyword evidence="2" id="KW-1185">Reference proteome</keyword>
<sequence length="79" mass="9038">MNKEMIDSLLKTITDMSDEVKDIQTSGYRLDEHVTDIEMRINDIGLGLSGLQRDIRNIDRDVTTVIDKLLEKNSQTNQS</sequence>
<evidence type="ECO:0000313" key="2">
    <source>
        <dbReference type="Proteomes" id="UP000621492"/>
    </source>
</evidence>
<reference evidence="1" key="2">
    <citation type="submission" date="2020-09" db="EMBL/GenBank/DDBJ databases">
        <authorList>
            <person name="Sun Q."/>
            <person name="Zhou Y."/>
        </authorList>
    </citation>
    <scope>NUCLEOTIDE SEQUENCE</scope>
    <source>
        <strain evidence="1">CGMCC 1.15454</strain>
    </source>
</reference>
<dbReference type="EMBL" id="BMJD01000007">
    <property type="protein sequence ID" value="GGB37030.1"/>
    <property type="molecule type" value="Genomic_DNA"/>
</dbReference>
<dbReference type="Gene3D" id="1.20.5.340">
    <property type="match status" value="1"/>
</dbReference>
<proteinExistence type="predicted"/>
<dbReference type="AlphaFoldDB" id="A0A9W5TWK8"/>
<accession>A0A9W5TWK8</accession>
<organism evidence="1 2">
    <name type="scientific">Lentibacillus populi</name>
    <dbReference type="NCBI Taxonomy" id="1827502"/>
    <lineage>
        <taxon>Bacteria</taxon>
        <taxon>Bacillati</taxon>
        <taxon>Bacillota</taxon>
        <taxon>Bacilli</taxon>
        <taxon>Bacillales</taxon>
        <taxon>Bacillaceae</taxon>
        <taxon>Lentibacillus</taxon>
    </lineage>
</organism>
<dbReference type="Proteomes" id="UP000621492">
    <property type="component" value="Unassembled WGS sequence"/>
</dbReference>
<reference evidence="1" key="1">
    <citation type="journal article" date="2014" name="Int. J. Syst. Evol. Microbiol.">
        <title>Complete genome sequence of Corynebacterium casei LMG S-19264T (=DSM 44701T), isolated from a smear-ripened cheese.</title>
        <authorList>
            <consortium name="US DOE Joint Genome Institute (JGI-PGF)"/>
            <person name="Walter F."/>
            <person name="Albersmeier A."/>
            <person name="Kalinowski J."/>
            <person name="Ruckert C."/>
        </authorList>
    </citation>
    <scope>NUCLEOTIDE SEQUENCE</scope>
    <source>
        <strain evidence="1">CGMCC 1.15454</strain>
    </source>
</reference>